<name>A0A074KWN4_9BACT</name>
<organism evidence="3 4">
    <name type="scientific">Anditalea andensis</name>
    <dbReference type="NCBI Taxonomy" id="1048983"/>
    <lineage>
        <taxon>Bacteria</taxon>
        <taxon>Pseudomonadati</taxon>
        <taxon>Bacteroidota</taxon>
        <taxon>Cytophagia</taxon>
        <taxon>Cytophagales</taxon>
        <taxon>Cytophagaceae</taxon>
        <taxon>Anditalea</taxon>
    </lineage>
</organism>
<feature type="transmembrane region" description="Helical" evidence="1">
    <location>
        <begin position="137"/>
        <end position="154"/>
    </location>
</feature>
<dbReference type="eggNOG" id="COG1266">
    <property type="taxonomic scope" value="Bacteria"/>
</dbReference>
<feature type="transmembrane region" description="Helical" evidence="1">
    <location>
        <begin position="166"/>
        <end position="186"/>
    </location>
</feature>
<keyword evidence="1" id="KW-1133">Transmembrane helix</keyword>
<evidence type="ECO:0000313" key="4">
    <source>
        <dbReference type="Proteomes" id="UP000027821"/>
    </source>
</evidence>
<dbReference type="AlphaFoldDB" id="A0A074KWN4"/>
<dbReference type="Proteomes" id="UP000027821">
    <property type="component" value="Unassembled WGS sequence"/>
</dbReference>
<feature type="transmembrane region" description="Helical" evidence="1">
    <location>
        <begin position="67"/>
        <end position="86"/>
    </location>
</feature>
<feature type="transmembrane region" description="Helical" evidence="1">
    <location>
        <begin position="98"/>
        <end position="131"/>
    </location>
</feature>
<dbReference type="RefSeq" id="WP_035078092.1">
    <property type="nucleotide sequence ID" value="NZ_JMIH01000028.1"/>
</dbReference>
<comment type="caution">
    <text evidence="3">The sequence shown here is derived from an EMBL/GenBank/DDBJ whole genome shotgun (WGS) entry which is preliminary data.</text>
</comment>
<evidence type="ECO:0000259" key="2">
    <source>
        <dbReference type="Pfam" id="PF02517"/>
    </source>
</evidence>
<keyword evidence="1" id="KW-0812">Transmembrane</keyword>
<feature type="transmembrane region" description="Helical" evidence="1">
    <location>
        <begin position="21"/>
        <end position="47"/>
    </location>
</feature>
<feature type="transmembrane region" description="Helical" evidence="1">
    <location>
        <begin position="192"/>
        <end position="213"/>
    </location>
</feature>
<evidence type="ECO:0000256" key="1">
    <source>
        <dbReference type="SAM" id="Phobius"/>
    </source>
</evidence>
<dbReference type="InterPro" id="IPR003675">
    <property type="entry name" value="Rce1/LyrA-like_dom"/>
</dbReference>
<keyword evidence="1" id="KW-0472">Membrane</keyword>
<feature type="domain" description="CAAX prenyl protease 2/Lysostaphin resistance protein A-like" evidence="2">
    <location>
        <begin position="69"/>
        <end position="205"/>
    </location>
</feature>
<dbReference type="OrthoDB" id="847268at2"/>
<sequence>MNSSIYQDLLNFIKKPKLMRTVAPLTASNFFLLLMITFGLVIPYAFLLEFMGVGEFDNIIQELMRDHKALVLVMVIVFAPLLEETIFRYHLTLQKKAIMWSLIASVFMLSQLWIIGAGLMLYLLVLFILALRKNPPPLHIAVYISAFFFGIVHLGNYRDFDFLSNFYWIPFLVLIQFGLGLLLSFIRLHYGLLKAMLFHAVYNAVLVVPAVFLEFD</sequence>
<reference evidence="3 4" key="1">
    <citation type="submission" date="2014-04" db="EMBL/GenBank/DDBJ databases">
        <title>Characterization and application of a salt tolerant electro-active bacterium.</title>
        <authorList>
            <person name="Yang L."/>
            <person name="Wei S."/>
            <person name="Tay Q.X.M."/>
        </authorList>
    </citation>
    <scope>NUCLEOTIDE SEQUENCE [LARGE SCALE GENOMIC DNA]</scope>
    <source>
        <strain evidence="3 4">LY1</strain>
    </source>
</reference>
<protein>
    <recommendedName>
        <fullName evidence="2">CAAX prenyl protease 2/Lysostaphin resistance protein A-like domain-containing protein</fullName>
    </recommendedName>
</protein>
<dbReference type="GO" id="GO:0004175">
    <property type="term" value="F:endopeptidase activity"/>
    <property type="evidence" value="ECO:0007669"/>
    <property type="project" value="UniProtKB-ARBA"/>
</dbReference>
<dbReference type="EMBL" id="JMIH01000028">
    <property type="protein sequence ID" value="KEO72013.1"/>
    <property type="molecule type" value="Genomic_DNA"/>
</dbReference>
<gene>
    <name evidence="3" type="ORF">EL17_19030</name>
</gene>
<accession>A0A074KWN4</accession>
<keyword evidence="4" id="KW-1185">Reference proteome</keyword>
<dbReference type="Pfam" id="PF02517">
    <property type="entry name" value="Rce1-like"/>
    <property type="match status" value="1"/>
</dbReference>
<proteinExistence type="predicted"/>
<dbReference type="GO" id="GO:0080120">
    <property type="term" value="P:CAAX-box protein maturation"/>
    <property type="evidence" value="ECO:0007669"/>
    <property type="project" value="UniProtKB-ARBA"/>
</dbReference>
<evidence type="ECO:0000313" key="3">
    <source>
        <dbReference type="EMBL" id="KEO72013.1"/>
    </source>
</evidence>